<dbReference type="PROSITE" id="PS51125">
    <property type="entry name" value="NHL"/>
    <property type="match status" value="1"/>
</dbReference>
<evidence type="ECO:0000256" key="2">
    <source>
        <dbReference type="PROSITE-ProRule" id="PRU00504"/>
    </source>
</evidence>
<dbReference type="PANTHER" id="PTHR24104">
    <property type="entry name" value="E3 UBIQUITIN-PROTEIN LIGASE NHLRC1-RELATED"/>
    <property type="match status" value="1"/>
</dbReference>
<dbReference type="AlphaFoldDB" id="A0A820UZC2"/>
<evidence type="ECO:0000256" key="3">
    <source>
        <dbReference type="SAM" id="MobiDB-lite"/>
    </source>
</evidence>
<evidence type="ECO:0000313" key="4">
    <source>
        <dbReference type="EMBL" id="CAF4492388.1"/>
    </source>
</evidence>
<dbReference type="CDD" id="cd05819">
    <property type="entry name" value="NHL"/>
    <property type="match status" value="1"/>
</dbReference>
<feature type="compositionally biased region" description="Low complexity" evidence="3">
    <location>
        <begin position="293"/>
        <end position="336"/>
    </location>
</feature>
<proteinExistence type="predicted"/>
<dbReference type="Proteomes" id="UP000663862">
    <property type="component" value="Unassembled WGS sequence"/>
</dbReference>
<organism evidence="4 5">
    <name type="scientific">Rotaria socialis</name>
    <dbReference type="NCBI Taxonomy" id="392032"/>
    <lineage>
        <taxon>Eukaryota</taxon>
        <taxon>Metazoa</taxon>
        <taxon>Spiralia</taxon>
        <taxon>Gnathifera</taxon>
        <taxon>Rotifera</taxon>
        <taxon>Eurotatoria</taxon>
        <taxon>Bdelloidea</taxon>
        <taxon>Philodinida</taxon>
        <taxon>Philodinidae</taxon>
        <taxon>Rotaria</taxon>
    </lineage>
</organism>
<protein>
    <recommendedName>
        <fullName evidence="6">NHL repeat-containing protein</fullName>
    </recommendedName>
</protein>
<feature type="repeat" description="NHL" evidence="2">
    <location>
        <begin position="439"/>
        <end position="482"/>
    </location>
</feature>
<dbReference type="InterPro" id="IPR001258">
    <property type="entry name" value="NHL_repeat"/>
</dbReference>
<evidence type="ECO:0000256" key="1">
    <source>
        <dbReference type="ARBA" id="ARBA00022737"/>
    </source>
</evidence>
<keyword evidence="1" id="KW-0677">Repeat</keyword>
<dbReference type="GO" id="GO:0008270">
    <property type="term" value="F:zinc ion binding"/>
    <property type="evidence" value="ECO:0007669"/>
    <property type="project" value="UniProtKB-KW"/>
</dbReference>
<feature type="region of interest" description="Disordered" evidence="3">
    <location>
        <begin position="19"/>
        <end position="52"/>
    </location>
</feature>
<sequence>MTSPGHKIKVTRIHKLSTSHELLTTSNKSIQEQPKNQNLNNKDMENDPSINLRSRRYSSVHIQRINRPSANKSNASLPSNDLTQTTYLPFDLQITHSSLSKKKNLIQCSIKSDQRNPLPNYFDKIISPTEYVKARSQSLSEEKRFPSSVRVQRIIRTPTYVKQIHIPFNDHYRSQISAPDEIRSAPNKHQRHVLFFPIGKIKISVILTRADEEQKLNDLFYIPQHDLSTSISSTRTILPRDEDVIIRDEEPRLFTFYWILGLRRQVQLAQQHLQQQQLQQARRLQRHPRQQHRQAQVRPPQQPQAQAPQQPQAQAPQQPQAQAPQQPQAQAPQQAQRRLHRRQQAQRLQPYIFAIQKLRLQQLLVLVSHLTISNYMFTILLIILGNDLHWNKTGSTIVDQFKQAAALYIDANDTLYIADSGENHIQEWSHCENATTIAGSNSGTSGSTSNLFDSPGDVTFDKYGNMYVADHNNHRVQRFAPNSNVGTSVAGTGNKSGALTDLDHLAAIDVDDSLNIYIADIHNNRIIKWAANATNGTVLVSDTLIDKSYDILLSPTSTNQAYTSNTDKDNVYLWTFGNNNPTATLNQVNDSTSTLKTPKGMTLDPYGNLYVVDSENNRIVMYCANSTVGIVVVGGSSTTPALNKPTAVALDSNLNLYVAINKGTDIAEFIRL</sequence>
<feature type="region of interest" description="Disordered" evidence="3">
    <location>
        <begin position="279"/>
        <end position="341"/>
    </location>
</feature>
<gene>
    <name evidence="4" type="ORF">TSG867_LOCUS20428</name>
</gene>
<comment type="caution">
    <text evidence="4">The sequence shown here is derived from an EMBL/GenBank/DDBJ whole genome shotgun (WGS) entry which is preliminary data.</text>
</comment>
<dbReference type="PANTHER" id="PTHR24104:SF25">
    <property type="entry name" value="PROTEIN LIN-41"/>
    <property type="match status" value="1"/>
</dbReference>
<dbReference type="Gene3D" id="2.40.10.500">
    <property type="match status" value="1"/>
</dbReference>
<evidence type="ECO:0008006" key="6">
    <source>
        <dbReference type="Google" id="ProtNLM"/>
    </source>
</evidence>
<reference evidence="4" key="1">
    <citation type="submission" date="2021-02" db="EMBL/GenBank/DDBJ databases">
        <authorList>
            <person name="Nowell W R."/>
        </authorList>
    </citation>
    <scope>NUCLEOTIDE SEQUENCE</scope>
</reference>
<feature type="compositionally biased region" description="Basic residues" evidence="3">
    <location>
        <begin position="283"/>
        <end position="292"/>
    </location>
</feature>
<dbReference type="Gene3D" id="2.120.10.30">
    <property type="entry name" value="TolB, C-terminal domain"/>
    <property type="match status" value="1"/>
</dbReference>
<name>A0A820UZC2_9BILA</name>
<dbReference type="Pfam" id="PF01436">
    <property type="entry name" value="NHL"/>
    <property type="match status" value="1"/>
</dbReference>
<dbReference type="InterPro" id="IPR050952">
    <property type="entry name" value="TRIM-NHL_E3_ligases"/>
</dbReference>
<feature type="compositionally biased region" description="Polar residues" evidence="3">
    <location>
        <begin position="19"/>
        <end position="41"/>
    </location>
</feature>
<dbReference type="SUPFAM" id="SSF101898">
    <property type="entry name" value="NHL repeat"/>
    <property type="match status" value="1"/>
</dbReference>
<evidence type="ECO:0000313" key="5">
    <source>
        <dbReference type="Proteomes" id="UP000663862"/>
    </source>
</evidence>
<accession>A0A820UZC2</accession>
<dbReference type="EMBL" id="CAJOBQ010001501">
    <property type="protein sequence ID" value="CAF4492388.1"/>
    <property type="molecule type" value="Genomic_DNA"/>
</dbReference>
<dbReference type="InterPro" id="IPR011042">
    <property type="entry name" value="6-blade_b-propeller_TolB-like"/>
</dbReference>